<dbReference type="PANTHER" id="PTHR42798:SF6">
    <property type="entry name" value="CELL DIVISION ATP-BINDING PROTEIN FTSE"/>
    <property type="match status" value="1"/>
</dbReference>
<evidence type="ECO:0000256" key="4">
    <source>
        <dbReference type="ARBA" id="ARBA00022692"/>
    </source>
</evidence>
<feature type="transmembrane region" description="Helical" evidence="11">
    <location>
        <begin position="870"/>
        <end position="892"/>
    </location>
</feature>
<dbReference type="InterPro" id="IPR003439">
    <property type="entry name" value="ABC_transporter-like_ATP-bd"/>
</dbReference>
<dbReference type="InterPro" id="IPR003838">
    <property type="entry name" value="ABC3_permease_C"/>
</dbReference>
<dbReference type="Gene3D" id="3.40.50.300">
    <property type="entry name" value="P-loop containing nucleotide triphosphate hydrolases"/>
    <property type="match status" value="1"/>
</dbReference>
<proteinExistence type="inferred from homology"/>
<evidence type="ECO:0000313" key="14">
    <source>
        <dbReference type="Proteomes" id="UP000184128"/>
    </source>
</evidence>
<evidence type="ECO:0000256" key="11">
    <source>
        <dbReference type="SAM" id="Phobius"/>
    </source>
</evidence>
<dbReference type="PANTHER" id="PTHR42798">
    <property type="entry name" value="LIPOPROTEIN-RELEASING SYSTEM ATP-BINDING PROTEIN LOLD"/>
    <property type="match status" value="1"/>
</dbReference>
<evidence type="ECO:0000256" key="8">
    <source>
        <dbReference type="ARBA" id="ARBA00022989"/>
    </source>
</evidence>
<feature type="transmembrane region" description="Helical" evidence="11">
    <location>
        <begin position="266"/>
        <end position="285"/>
    </location>
</feature>
<dbReference type="InterPro" id="IPR017871">
    <property type="entry name" value="ABC_transporter-like_CS"/>
</dbReference>
<dbReference type="InterPro" id="IPR027417">
    <property type="entry name" value="P-loop_NTPase"/>
</dbReference>
<dbReference type="GO" id="GO:0005886">
    <property type="term" value="C:plasma membrane"/>
    <property type="evidence" value="ECO:0007669"/>
    <property type="project" value="UniProtKB-SubCell"/>
</dbReference>
<dbReference type="Pfam" id="PF02687">
    <property type="entry name" value="FtsX"/>
    <property type="match status" value="1"/>
</dbReference>
<dbReference type="GO" id="GO:0022857">
    <property type="term" value="F:transmembrane transporter activity"/>
    <property type="evidence" value="ECO:0007669"/>
    <property type="project" value="UniProtKB-ARBA"/>
</dbReference>
<protein>
    <submittedName>
        <fullName evidence="13">Putative ABC transport system permease protein</fullName>
    </submittedName>
</protein>
<dbReference type="InterPro" id="IPR003593">
    <property type="entry name" value="AAA+_ATPase"/>
</dbReference>
<comment type="subcellular location">
    <subcellularLocation>
        <location evidence="1">Cell inner membrane</location>
        <topology evidence="1">Multi-pass membrane protein</topology>
    </subcellularLocation>
</comment>
<keyword evidence="2" id="KW-0813">Transport</keyword>
<feature type="transmembrane region" description="Helical" evidence="11">
    <location>
        <begin position="776"/>
        <end position="805"/>
    </location>
</feature>
<dbReference type="GO" id="GO:0016887">
    <property type="term" value="F:ATP hydrolysis activity"/>
    <property type="evidence" value="ECO:0007669"/>
    <property type="project" value="InterPro"/>
</dbReference>
<dbReference type="Pfam" id="PF00005">
    <property type="entry name" value="ABC_tran"/>
    <property type="match status" value="1"/>
</dbReference>
<evidence type="ECO:0000256" key="10">
    <source>
        <dbReference type="ARBA" id="ARBA00038388"/>
    </source>
</evidence>
<evidence type="ECO:0000256" key="3">
    <source>
        <dbReference type="ARBA" id="ARBA00022475"/>
    </source>
</evidence>
<evidence type="ECO:0000256" key="1">
    <source>
        <dbReference type="ARBA" id="ARBA00004429"/>
    </source>
</evidence>
<feature type="transmembrane region" description="Helical" evidence="11">
    <location>
        <begin position="826"/>
        <end position="850"/>
    </location>
</feature>
<comment type="similarity">
    <text evidence="10">Belongs to the ABC transporter superfamily. Macrolide exporter (TC 3.A.1.122) family.</text>
</comment>
<dbReference type="RefSeq" id="WP_073298408.1">
    <property type="nucleotide sequence ID" value="NZ_FQUF01000028.1"/>
</dbReference>
<feature type="domain" description="ABC transporter" evidence="12">
    <location>
        <begin position="2"/>
        <end position="240"/>
    </location>
</feature>
<keyword evidence="4 11" id="KW-0812">Transmembrane</keyword>
<sequence>MLQIKNITKTYDTGALQQKALDGVSFNLRDNEFVSVLGHSGSGKTTLLNIIGGLDRYDDGDIVINGISTKKYTDRDWDSYRNHSVGFVFQSYNLIPHQSVLSNVELALTISGISSGERKERAAKALEEVGLTEHLHKQPNQLSGGQMQRVAIARALVNEPDILLADEPTGALDTDTSVQIMELLEKVAKDRLVVMVTHNPELAHNYSNRIIELQDGEIISDSHPLNIEDEDATEPEHKNMGKASMSFLTALSLSFNNLKSKKGRTFLTAFAGSIGIIGIALILSLSTGVNDYIDNIQQDTMTAYPITIEAQSIDLDSLVEIRDETIGDYAAGEDSDASHDLDSIYSNPTTLELVSSTTSTFKENNLTSFKKYLDDPSNEIDPYVGANGIVYSYDVNFDLFTYDDEDTFINTDGSTFEEEESQDMPGFQIPESPLMPSESNVSELIPGVEGSLISQVITDNYDVLYGNWPENYDEVVLTVDQNNEIDKSALYELGILPADEYEEILDQIDQGEEVEFDSQKLDYEEIADQVFYLLPASDYYVEDENGHFESIADDEAAVENLVEEDAIELKIAGIVKPVEDATTAAISTPIAYTNELTKHLIDYANDSDVVQAQEESPETNVLNGLRFDADNDDQKIEDTREYLSNLTISEKADFVRSMQESDEESAQMPSAMPDMGEEQLAASFDGLVENLDSETLLSIYDSSISTGSYDDNMEAFGVISLDAPSSINIYADNFEDKEAISAGIDDYNTSVDEEEKITYADFAGLIMSSVTEIINVITYVLIAFVSVSLVVSSIMIGIITYISVLERTKEIGILRAIGASKGNISTVFNAETIIIGLFSGLLGVGLTYLSHIPLNIILENLLGEGVRASLSINSSLVLVLLSVVLSFIAGLIPSRQASEKDPVDALRSE</sequence>
<dbReference type="InterPro" id="IPR017911">
    <property type="entry name" value="MacB-like_ATP-bd"/>
</dbReference>
<name>A0A1M4YFC6_9LACT</name>
<evidence type="ECO:0000313" key="13">
    <source>
        <dbReference type="EMBL" id="SHF04363.1"/>
    </source>
</evidence>
<evidence type="ECO:0000259" key="12">
    <source>
        <dbReference type="PROSITE" id="PS50893"/>
    </source>
</evidence>
<keyword evidence="3" id="KW-1003">Cell membrane</keyword>
<dbReference type="Proteomes" id="UP000184128">
    <property type="component" value="Unassembled WGS sequence"/>
</dbReference>
<keyword evidence="5" id="KW-0547">Nucleotide-binding</keyword>
<dbReference type="PROSITE" id="PS50893">
    <property type="entry name" value="ABC_TRANSPORTER_2"/>
    <property type="match status" value="1"/>
</dbReference>
<evidence type="ECO:0000256" key="2">
    <source>
        <dbReference type="ARBA" id="ARBA00022448"/>
    </source>
</evidence>
<dbReference type="SUPFAM" id="SSF52540">
    <property type="entry name" value="P-loop containing nucleoside triphosphate hydrolases"/>
    <property type="match status" value="1"/>
</dbReference>
<dbReference type="CDD" id="cd03255">
    <property type="entry name" value="ABC_MJ0796_LolCDE_FtsE"/>
    <property type="match status" value="1"/>
</dbReference>
<dbReference type="OrthoDB" id="2079174at2"/>
<evidence type="ECO:0000256" key="6">
    <source>
        <dbReference type="ARBA" id="ARBA00022840"/>
    </source>
</evidence>
<dbReference type="FunFam" id="3.40.50.300:FF:000032">
    <property type="entry name" value="Export ABC transporter ATP-binding protein"/>
    <property type="match status" value="1"/>
</dbReference>
<dbReference type="GO" id="GO:0098796">
    <property type="term" value="C:membrane protein complex"/>
    <property type="evidence" value="ECO:0007669"/>
    <property type="project" value="UniProtKB-ARBA"/>
</dbReference>
<dbReference type="EMBL" id="FQUF01000028">
    <property type="protein sequence ID" value="SHF04363.1"/>
    <property type="molecule type" value="Genomic_DNA"/>
</dbReference>
<gene>
    <name evidence="13" type="ORF">SAMN02745249_01680</name>
</gene>
<reference evidence="13 14" key="1">
    <citation type="submission" date="2016-11" db="EMBL/GenBank/DDBJ databases">
        <authorList>
            <person name="Jaros S."/>
            <person name="Januszkiewicz K."/>
            <person name="Wedrychowicz H."/>
        </authorList>
    </citation>
    <scope>NUCLEOTIDE SEQUENCE [LARGE SCALE GENOMIC DNA]</scope>
    <source>
        <strain evidence="13 14">DSM 15692</strain>
    </source>
</reference>
<evidence type="ECO:0000256" key="5">
    <source>
        <dbReference type="ARBA" id="ARBA00022741"/>
    </source>
</evidence>
<keyword evidence="9 11" id="KW-0472">Membrane</keyword>
<organism evidence="13 14">
    <name type="scientific">Atopostipes suicloacalis DSM 15692</name>
    <dbReference type="NCBI Taxonomy" id="1121025"/>
    <lineage>
        <taxon>Bacteria</taxon>
        <taxon>Bacillati</taxon>
        <taxon>Bacillota</taxon>
        <taxon>Bacilli</taxon>
        <taxon>Lactobacillales</taxon>
        <taxon>Carnobacteriaceae</taxon>
        <taxon>Atopostipes</taxon>
    </lineage>
</organism>
<dbReference type="AlphaFoldDB" id="A0A1M4YFC6"/>
<keyword evidence="14" id="KW-1185">Reference proteome</keyword>
<keyword evidence="6" id="KW-0067">ATP-binding</keyword>
<evidence type="ECO:0000256" key="9">
    <source>
        <dbReference type="ARBA" id="ARBA00023136"/>
    </source>
</evidence>
<dbReference type="STRING" id="1121025.SAMN02745249_01680"/>
<evidence type="ECO:0000256" key="7">
    <source>
        <dbReference type="ARBA" id="ARBA00022970"/>
    </source>
</evidence>
<dbReference type="GO" id="GO:0005524">
    <property type="term" value="F:ATP binding"/>
    <property type="evidence" value="ECO:0007669"/>
    <property type="project" value="UniProtKB-KW"/>
</dbReference>
<dbReference type="PROSITE" id="PS00211">
    <property type="entry name" value="ABC_TRANSPORTER_1"/>
    <property type="match status" value="1"/>
</dbReference>
<keyword evidence="7" id="KW-0029">Amino-acid transport</keyword>
<dbReference type="SMART" id="SM00382">
    <property type="entry name" value="AAA"/>
    <property type="match status" value="1"/>
</dbReference>
<dbReference type="GO" id="GO:0006865">
    <property type="term" value="P:amino acid transport"/>
    <property type="evidence" value="ECO:0007669"/>
    <property type="project" value="UniProtKB-KW"/>
</dbReference>
<accession>A0A1M4YFC6</accession>
<keyword evidence="8 11" id="KW-1133">Transmembrane helix</keyword>